<dbReference type="RefSeq" id="WP_004021271.1">
    <property type="nucleotide sequence ID" value="NZ_BAFD01000065.1"/>
</dbReference>
<name>A0ABQ0HEV4_9ACTN</name>
<comment type="caution">
    <text evidence="1">The sequence shown here is derived from an EMBL/GenBank/DDBJ whole genome shotgun (WGS) entry which is preliminary data.</text>
</comment>
<dbReference type="EMBL" id="BAFD01000065">
    <property type="protein sequence ID" value="GAB44416.1"/>
    <property type="molecule type" value="Genomic_DNA"/>
</dbReference>
<evidence type="ECO:0000313" key="2">
    <source>
        <dbReference type="Proteomes" id="UP000004881"/>
    </source>
</evidence>
<organism evidence="1 2">
    <name type="scientific">Gordonia terrae NBRC 100016</name>
    <dbReference type="NCBI Taxonomy" id="1089454"/>
    <lineage>
        <taxon>Bacteria</taxon>
        <taxon>Bacillati</taxon>
        <taxon>Actinomycetota</taxon>
        <taxon>Actinomycetes</taxon>
        <taxon>Mycobacteriales</taxon>
        <taxon>Gordoniaceae</taxon>
        <taxon>Gordonia</taxon>
    </lineage>
</organism>
<proteinExistence type="predicted"/>
<keyword evidence="2" id="KW-1185">Reference proteome</keyword>
<evidence type="ECO:0000313" key="1">
    <source>
        <dbReference type="EMBL" id="GAB44416.1"/>
    </source>
</evidence>
<reference evidence="1 2" key="1">
    <citation type="submission" date="2012-02" db="EMBL/GenBank/DDBJ databases">
        <title>Whole genome shotgun sequence of Gordonia terrae NBRC 100016.</title>
        <authorList>
            <person name="Takarada H."/>
            <person name="Hosoyama A."/>
            <person name="Tsuchikane K."/>
            <person name="Katsumata H."/>
            <person name="Yamazaki S."/>
            <person name="Fujita N."/>
        </authorList>
    </citation>
    <scope>NUCLEOTIDE SEQUENCE [LARGE SCALE GENOMIC DNA]</scope>
    <source>
        <strain evidence="1 2">NBRC 100016</strain>
    </source>
</reference>
<dbReference type="GeneID" id="43396311"/>
<accession>A0ABQ0HEV4</accession>
<dbReference type="Proteomes" id="UP000004881">
    <property type="component" value="Unassembled WGS sequence"/>
</dbReference>
<protein>
    <submittedName>
        <fullName evidence="1">Uncharacterized protein</fullName>
    </submittedName>
</protein>
<gene>
    <name evidence="1" type="ORF">GOTRE_065_00030</name>
</gene>
<sequence length="58" mass="6718">MGSYLADQASDEEYRIREALKGVGLFFELNFDEDELRRTQEHFGRLVARELEPARGSV</sequence>